<dbReference type="Pfam" id="PF13596">
    <property type="entry name" value="PAS_10"/>
    <property type="match status" value="1"/>
</dbReference>
<feature type="active site" evidence="6">
    <location>
        <position position="17"/>
    </location>
</feature>
<dbReference type="CDD" id="cd16434">
    <property type="entry name" value="CheB-CheR_fusion"/>
    <property type="match status" value="1"/>
</dbReference>
<evidence type="ECO:0000256" key="5">
    <source>
        <dbReference type="ARBA" id="ARBA00022691"/>
    </source>
</evidence>
<dbReference type="InterPro" id="IPR022641">
    <property type="entry name" value="CheR_N"/>
</dbReference>
<evidence type="ECO:0000259" key="8">
    <source>
        <dbReference type="PROSITE" id="PS50122"/>
    </source>
</evidence>
<dbReference type="InterPro" id="IPR035909">
    <property type="entry name" value="CheB_C"/>
</dbReference>
<evidence type="ECO:0000256" key="4">
    <source>
        <dbReference type="ARBA" id="ARBA00022679"/>
    </source>
</evidence>
<dbReference type="PRINTS" id="PR00996">
    <property type="entry name" value="CHERMTFRASE"/>
</dbReference>
<organism evidence="10 11">
    <name type="scientific">Candidatus Scybalomonas excrementavium</name>
    <dbReference type="NCBI Taxonomy" id="2840943"/>
    <lineage>
        <taxon>Bacteria</taxon>
        <taxon>Bacillati</taxon>
        <taxon>Bacillota</taxon>
        <taxon>Clostridia</taxon>
        <taxon>Lachnospirales</taxon>
        <taxon>Lachnospiraceae</taxon>
        <taxon>Lachnospiraceae incertae sedis</taxon>
        <taxon>Candidatus Scybalomonas</taxon>
    </lineage>
</organism>
<dbReference type="PROSITE" id="PS50122">
    <property type="entry name" value="CHEB"/>
    <property type="match status" value="1"/>
</dbReference>
<evidence type="ECO:0000313" key="10">
    <source>
        <dbReference type="EMBL" id="MBO8462333.1"/>
    </source>
</evidence>
<reference evidence="10" key="2">
    <citation type="journal article" date="2021" name="PeerJ">
        <title>Extensive microbial diversity within the chicken gut microbiome revealed by metagenomics and culture.</title>
        <authorList>
            <person name="Gilroy R."/>
            <person name="Ravi A."/>
            <person name="Getino M."/>
            <person name="Pursley I."/>
            <person name="Horton D.L."/>
            <person name="Alikhan N.F."/>
            <person name="Baker D."/>
            <person name="Gharbi K."/>
            <person name="Hall N."/>
            <person name="Watson M."/>
            <person name="Adriaenssens E.M."/>
            <person name="Foster-Nyarko E."/>
            <person name="Jarju S."/>
            <person name="Secka A."/>
            <person name="Antonio M."/>
            <person name="Oren A."/>
            <person name="Chaudhuri R.R."/>
            <person name="La Ragione R."/>
            <person name="Hildebrand F."/>
            <person name="Pallen M.J."/>
        </authorList>
    </citation>
    <scope>NUCLEOTIDE SEQUENCE</scope>
    <source>
        <strain evidence="10">E3-2379</strain>
    </source>
</reference>
<dbReference type="GO" id="GO:0008983">
    <property type="term" value="F:protein-glutamate O-methyltransferase activity"/>
    <property type="evidence" value="ECO:0007669"/>
    <property type="project" value="UniProtKB-EC"/>
</dbReference>
<dbReference type="InterPro" id="IPR050903">
    <property type="entry name" value="Bact_Chemotaxis_MeTrfase"/>
</dbReference>
<keyword evidence="4" id="KW-0808">Transferase</keyword>
<dbReference type="GO" id="GO:0000156">
    <property type="term" value="F:phosphorelay response regulator activity"/>
    <property type="evidence" value="ECO:0007669"/>
    <property type="project" value="InterPro"/>
</dbReference>
<feature type="coiled-coil region" evidence="7">
    <location>
        <begin position="644"/>
        <end position="706"/>
    </location>
</feature>
<evidence type="ECO:0000256" key="2">
    <source>
        <dbReference type="ARBA" id="ARBA00012534"/>
    </source>
</evidence>
<comment type="catalytic activity">
    <reaction evidence="1">
        <text>L-glutamyl-[protein] + S-adenosyl-L-methionine = [protein]-L-glutamate 5-O-methyl ester + S-adenosyl-L-homocysteine</text>
        <dbReference type="Rhea" id="RHEA:24452"/>
        <dbReference type="Rhea" id="RHEA-COMP:10208"/>
        <dbReference type="Rhea" id="RHEA-COMP:10311"/>
        <dbReference type="ChEBI" id="CHEBI:29973"/>
        <dbReference type="ChEBI" id="CHEBI:57856"/>
        <dbReference type="ChEBI" id="CHEBI:59789"/>
        <dbReference type="ChEBI" id="CHEBI:82795"/>
        <dbReference type="EC" id="2.1.1.80"/>
    </reaction>
</comment>
<dbReference type="InterPro" id="IPR029063">
    <property type="entry name" value="SAM-dependent_MTases_sf"/>
</dbReference>
<dbReference type="SUPFAM" id="SSF53335">
    <property type="entry name" value="S-adenosyl-L-methionine-dependent methyltransferases"/>
    <property type="match status" value="1"/>
</dbReference>
<evidence type="ECO:0000256" key="7">
    <source>
        <dbReference type="SAM" id="Coils"/>
    </source>
</evidence>
<dbReference type="GO" id="GO:0008984">
    <property type="term" value="F:protein-glutamate methylesterase activity"/>
    <property type="evidence" value="ECO:0007669"/>
    <property type="project" value="InterPro"/>
</dbReference>
<feature type="domain" description="CheR-type methyltransferase" evidence="9">
    <location>
        <begin position="215"/>
        <end position="463"/>
    </location>
</feature>
<keyword evidence="3" id="KW-0489">Methyltransferase</keyword>
<keyword evidence="6" id="KW-0145">Chemotaxis</keyword>
<dbReference type="Pfam" id="PF01739">
    <property type="entry name" value="CheR"/>
    <property type="match status" value="1"/>
</dbReference>
<gene>
    <name evidence="10" type="ORF">IAC13_00200</name>
</gene>
<dbReference type="Gene3D" id="3.40.50.180">
    <property type="entry name" value="Methylesterase CheB, C-terminal domain"/>
    <property type="match status" value="1"/>
</dbReference>
<reference evidence="10" key="1">
    <citation type="submission" date="2020-10" db="EMBL/GenBank/DDBJ databases">
        <authorList>
            <person name="Gilroy R."/>
        </authorList>
    </citation>
    <scope>NUCLEOTIDE SEQUENCE</scope>
    <source>
        <strain evidence="10">E3-2379</strain>
    </source>
</reference>
<sequence>MKEEQLRNLCVAGIGASAGGVEALQTVFQKMPSNAGIAYIVVQHLSPDYKSYMQSLLERCTDMPIIHAENEMEVEPNTVYLNSPGYCLEVEEGKFKMTKMDPKQMAQHPIDMLFRSIANCYQKYAIGIVLSGCGADGSLGIRAIKEANGMVMAQDTLTAQFESMPRSSIATGAVDYILSPEEMGQTLLAYREHPYVQGQQLLKEVVKDQNTMNMFTEVLKILKEHSGVDFTYYKETTILRRLERRVSINRCKSMNEYYTILCNSEEERTTLFKEMLIGVTSFFRDKEAFASLEKNVIPKLDYKKSQIRVWNCACSTGEEVYSIAILLAEYIEENNLNCSFKIFATDVDPVAVEIAGRGVYSENAVSDIPTKYVMKYFVKKGEFYQIKDSIRNNIVFAVHNLLRDPVFSNLDLLICRNLFIYLKIELQKRVLESFCQALNGKGYLFMGCSESIGEMSEAFETLDSKWKIYRMRSGFHVSLPLWNLGGTEFGFGRMRVSENTSFTANYNRKIRMDHLMERAVSKLLPPAVLIDESDNILQVISNINHFLDLKPGKFTNQFLSILPNDLSIFVNSILRKLKRKEIDELTETITGLKSFPGEEITITGKRVNYHQVDYYLISLQTVSTKEKGSLKDVMDSESLVGQRIEDLERELQASKESLHATVEELETSNEELQSTNEELIASNEELQSTNEELQSVNEELHTVNAEYRMKLDELTGMTEDMDNLLVSAEIGALYLDQKLRIRKITPIVKAMTNLVESDIGRSIFHVTFMEEYSQFHDDLRYVIESSKKIYRYLSDKRSKCWLIRIQPSRSEQNMVNGIILTMVDTTASDNYYVCKGGKKQSP</sequence>
<dbReference type="Proteomes" id="UP000823618">
    <property type="component" value="Unassembled WGS sequence"/>
</dbReference>
<evidence type="ECO:0000313" key="11">
    <source>
        <dbReference type="Proteomes" id="UP000823618"/>
    </source>
</evidence>
<dbReference type="PANTHER" id="PTHR24422:SF27">
    <property type="entry name" value="PROTEIN-GLUTAMATE O-METHYLTRANSFERASE"/>
    <property type="match status" value="1"/>
</dbReference>
<proteinExistence type="predicted"/>
<dbReference type="InterPro" id="IPR000780">
    <property type="entry name" value="CheR_MeTrfase"/>
</dbReference>
<dbReference type="EMBL" id="JADIML010000008">
    <property type="protein sequence ID" value="MBO8462333.1"/>
    <property type="molecule type" value="Genomic_DNA"/>
</dbReference>
<evidence type="ECO:0000259" key="9">
    <source>
        <dbReference type="PROSITE" id="PS50123"/>
    </source>
</evidence>
<dbReference type="Gene3D" id="1.10.155.10">
    <property type="entry name" value="Chemotaxis receptor methyltransferase CheR, N-terminal domain"/>
    <property type="match status" value="1"/>
</dbReference>
<dbReference type="Gene3D" id="3.30.450.20">
    <property type="entry name" value="PAS domain"/>
    <property type="match status" value="1"/>
</dbReference>
<dbReference type="PANTHER" id="PTHR24422">
    <property type="entry name" value="CHEMOTAXIS PROTEIN METHYLTRANSFERASE"/>
    <property type="match status" value="1"/>
</dbReference>
<evidence type="ECO:0000256" key="6">
    <source>
        <dbReference type="PROSITE-ProRule" id="PRU00050"/>
    </source>
</evidence>
<dbReference type="SUPFAM" id="SSF52738">
    <property type="entry name" value="Methylesterase CheB, C-terminal domain"/>
    <property type="match status" value="1"/>
</dbReference>
<dbReference type="EC" id="2.1.1.80" evidence="2"/>
<evidence type="ECO:0000256" key="3">
    <source>
        <dbReference type="ARBA" id="ARBA00022603"/>
    </source>
</evidence>
<feature type="domain" description="CheB-type methylesterase" evidence="8">
    <location>
        <begin position="5"/>
        <end position="194"/>
    </location>
</feature>
<keyword evidence="5" id="KW-0949">S-adenosyl-L-methionine</keyword>
<dbReference type="InterPro" id="IPR022642">
    <property type="entry name" value="CheR_C"/>
</dbReference>
<name>A0A9D9N6V1_9FIRM</name>
<dbReference type="Pfam" id="PF03705">
    <property type="entry name" value="CheR_N"/>
    <property type="match status" value="1"/>
</dbReference>
<keyword evidence="6" id="KW-0378">Hydrolase</keyword>
<feature type="active site" evidence="6">
    <location>
        <position position="136"/>
    </location>
</feature>
<accession>A0A9D9N6V1</accession>
<dbReference type="SUPFAM" id="SSF47757">
    <property type="entry name" value="Chemotaxis receptor methyltransferase CheR, N-terminal domain"/>
    <property type="match status" value="1"/>
</dbReference>
<evidence type="ECO:0000256" key="1">
    <source>
        <dbReference type="ARBA" id="ARBA00001541"/>
    </source>
</evidence>
<comment type="caution">
    <text evidence="10">The sequence shown here is derived from an EMBL/GenBank/DDBJ whole genome shotgun (WGS) entry which is preliminary data.</text>
</comment>
<dbReference type="InterPro" id="IPR000673">
    <property type="entry name" value="Sig_transdc_resp-reg_Me-estase"/>
</dbReference>
<dbReference type="GO" id="GO:0005737">
    <property type="term" value="C:cytoplasm"/>
    <property type="evidence" value="ECO:0007669"/>
    <property type="project" value="InterPro"/>
</dbReference>
<dbReference type="PROSITE" id="PS50123">
    <property type="entry name" value="CHER"/>
    <property type="match status" value="1"/>
</dbReference>
<dbReference type="GO" id="GO:0006935">
    <property type="term" value="P:chemotaxis"/>
    <property type="evidence" value="ECO:0007669"/>
    <property type="project" value="UniProtKB-UniRule"/>
</dbReference>
<dbReference type="SMART" id="SM00138">
    <property type="entry name" value="MeTrc"/>
    <property type="match status" value="1"/>
</dbReference>
<protein>
    <recommendedName>
        <fullName evidence="2">protein-glutamate O-methyltransferase</fullName>
        <ecNumber evidence="2">2.1.1.80</ecNumber>
    </recommendedName>
</protein>
<dbReference type="AlphaFoldDB" id="A0A9D9N6V1"/>
<dbReference type="Gene3D" id="3.40.50.150">
    <property type="entry name" value="Vaccinia Virus protein VP39"/>
    <property type="match status" value="1"/>
</dbReference>
<dbReference type="Pfam" id="PF01339">
    <property type="entry name" value="CheB_methylest"/>
    <property type="match status" value="1"/>
</dbReference>
<dbReference type="InterPro" id="IPR036804">
    <property type="entry name" value="CheR_N_sf"/>
</dbReference>
<keyword evidence="7" id="KW-0175">Coiled coil</keyword>
<feature type="active site" evidence="6">
    <location>
        <position position="44"/>
    </location>
</feature>
<dbReference type="GO" id="GO:0032259">
    <property type="term" value="P:methylation"/>
    <property type="evidence" value="ECO:0007669"/>
    <property type="project" value="UniProtKB-KW"/>
</dbReference>